<evidence type="ECO:0000313" key="5">
    <source>
        <dbReference type="Proteomes" id="UP000319160"/>
    </source>
</evidence>
<organism evidence="4 5">
    <name type="scientific">Xylaria flabelliformis</name>
    <dbReference type="NCBI Taxonomy" id="2512241"/>
    <lineage>
        <taxon>Eukaryota</taxon>
        <taxon>Fungi</taxon>
        <taxon>Dikarya</taxon>
        <taxon>Ascomycota</taxon>
        <taxon>Pezizomycotina</taxon>
        <taxon>Sordariomycetes</taxon>
        <taxon>Xylariomycetidae</taxon>
        <taxon>Xylariales</taxon>
        <taxon>Xylariaceae</taxon>
        <taxon>Xylaria</taxon>
    </lineage>
</organism>
<dbReference type="OrthoDB" id="192611at2759"/>
<dbReference type="Pfam" id="PF12660">
    <property type="entry name" value="zf-TFIIIC"/>
    <property type="match status" value="1"/>
</dbReference>
<dbReference type="InterPro" id="IPR024761">
    <property type="entry name" value="TFIIIC_delta_N"/>
</dbReference>
<dbReference type="InterPro" id="IPR024764">
    <property type="entry name" value="TFIIIC_Znf"/>
</dbReference>
<reference evidence="5" key="1">
    <citation type="submission" date="2019-06" db="EMBL/GenBank/DDBJ databases">
        <title>Draft genome sequence of the griseofulvin-producing fungus Xylaria cubensis strain G536.</title>
        <authorList>
            <person name="Mead M.E."/>
            <person name="Raja H.A."/>
            <person name="Steenwyk J.L."/>
            <person name="Knowles S.L."/>
            <person name="Oberlies N.H."/>
            <person name="Rokas A."/>
        </authorList>
    </citation>
    <scope>NUCLEOTIDE SEQUENCE [LARGE SCALE GENOMIC DNA]</scope>
    <source>
        <strain evidence="5">G536</strain>
    </source>
</reference>
<evidence type="ECO:0000256" key="1">
    <source>
        <dbReference type="SAM" id="MobiDB-lite"/>
    </source>
</evidence>
<feature type="domain" description="Transcription factor IIIC 90kDa subunit N-terminal" evidence="2">
    <location>
        <begin position="29"/>
        <end position="560"/>
    </location>
</feature>
<protein>
    <recommendedName>
        <fullName evidence="6">Transcription factor IIIC 90kDa subunit N-terminal domain-containing protein</fullName>
    </recommendedName>
</protein>
<dbReference type="STRING" id="2512241.A0A553I9Z8"/>
<gene>
    <name evidence="4" type="ORF">FHL15_002332</name>
</gene>
<comment type="caution">
    <text evidence="4">The sequence shown here is derived from an EMBL/GenBank/DDBJ whole genome shotgun (WGS) entry which is preliminary data.</text>
</comment>
<keyword evidence="5" id="KW-1185">Reference proteome</keyword>
<proteinExistence type="predicted"/>
<dbReference type="AlphaFoldDB" id="A0A553I9Z8"/>
<evidence type="ECO:0000313" key="4">
    <source>
        <dbReference type="EMBL" id="TRX97026.1"/>
    </source>
</evidence>
<feature type="compositionally biased region" description="Acidic residues" evidence="1">
    <location>
        <begin position="485"/>
        <end position="512"/>
    </location>
</feature>
<evidence type="ECO:0008006" key="6">
    <source>
        <dbReference type="Google" id="ProtNLM"/>
    </source>
</evidence>
<dbReference type="EMBL" id="VFLP01000008">
    <property type="protein sequence ID" value="TRX97026.1"/>
    <property type="molecule type" value="Genomic_DNA"/>
</dbReference>
<feature type="region of interest" description="Disordered" evidence="1">
    <location>
        <begin position="420"/>
        <end position="444"/>
    </location>
</feature>
<sequence>MSLLSSAPPLPLESLNLAILSKTTHNITWSPDSELAIGCDDCVLVYVPDFSRSSVPANGGRYDTGPRQYDEAALRFPIAPLKSPDLNRHLFDQAGQEFAGYANFTGAGFGIITGHGSTLNNTVALGWSPCGLGRMNRAVLAVLTAAGILTVYCQGASEAVGASVGRNARSLRPWVPAWHVGAGFLVPTIDGHPPIGKRECIAAFSWARDTHAGVAILSYLNDEHEIVLLLVRATHQAKATPGHPGTWTVREVARFMAEGPHPTAADPTDPDYAYCSSSFALSWSPWLKRGSSRTSILSYVAHNHIGFRQVTLDDPEEEHEHELPSVHVARADTSGVCLHLSTDAFVVWEDKAFELPFDYISPIAKHPTEECGTTYPSEEDMLHMENPITGLIIHPPSYSNSTATPSYTLVRLSATHDNPAWHQTNLTLPPIPDPEDDENETDDPANLQWATDISRIIEHQLPRALAHRQGGNAEKSRGGNTGFESDADDDDDEESDELEDYSDSDFDSEDDNNSSKAAFPGIFRGVDTEDQVHLYRVRIWGLTASPGGGTSAVLVSLHSNLELERDTFAGLNCRVLFGTVPRVDLGDYVPPGAEMLSTEARAWEWMYGAGPPVPGYSALAVPNRNEGFALRDHFKLIARSMRCVFCDCPLESENNSSWCDNGHSFENCANTGVPIVAPNVSRTCGVCGLKSLKSEELLNLEPHLKDVIEQDVWSQLCGRCGGKFTN</sequence>
<evidence type="ECO:0000259" key="2">
    <source>
        <dbReference type="Pfam" id="PF12657"/>
    </source>
</evidence>
<feature type="compositionally biased region" description="Acidic residues" evidence="1">
    <location>
        <begin position="433"/>
        <end position="443"/>
    </location>
</feature>
<accession>A0A553I9Z8</accession>
<dbReference type="Proteomes" id="UP000319160">
    <property type="component" value="Unassembled WGS sequence"/>
</dbReference>
<name>A0A553I9Z8_9PEZI</name>
<dbReference type="Pfam" id="PF12657">
    <property type="entry name" value="TFIIIC_delta"/>
    <property type="match status" value="1"/>
</dbReference>
<feature type="region of interest" description="Disordered" evidence="1">
    <location>
        <begin position="465"/>
        <end position="520"/>
    </location>
</feature>
<feature type="domain" description="Transcription factor IIIC putative zinc-finger" evidence="3">
    <location>
        <begin position="642"/>
        <end position="724"/>
    </location>
</feature>
<evidence type="ECO:0000259" key="3">
    <source>
        <dbReference type="Pfam" id="PF12660"/>
    </source>
</evidence>